<sequence>MEKTTRRSNRLGKGLGALIPTIKEEIDSKDIVNIDIKKIYANPEQPRKVFDGEKIEILSNSIKNYGVLQPIVVKPDDEGKYMIIAGERRYRASKKANLKEMPAVIKDIPMKDLMEIALIENLQREDLNSIEEAIAYKSLIDHYSVTQEEISEAVGKSRPHITNTLRLLNLSKEVMAMVEDNRITPGHGKALLRITDSKIQLELANKIIEEELSVRETERLAKKIVESETPVVEKSKKQKDIYIVDVEERLTSLLGTKVNISKGKKKGKIEIEYYNDDDLNGIISLLLEGQEA</sequence>
<dbReference type="FunFam" id="1.10.10.2830:FF:000001">
    <property type="entry name" value="Chromosome partitioning protein ParB"/>
    <property type="match status" value="1"/>
</dbReference>
<dbReference type="PATRIC" id="fig|1629550.3.peg.898"/>
<organism evidence="6 7">
    <name type="scientific">Paraclostridium benzoelyticum</name>
    <dbReference type="NCBI Taxonomy" id="1629550"/>
    <lineage>
        <taxon>Bacteria</taxon>
        <taxon>Bacillati</taxon>
        <taxon>Bacillota</taxon>
        <taxon>Clostridia</taxon>
        <taxon>Peptostreptococcales</taxon>
        <taxon>Peptostreptococcaceae</taxon>
        <taxon>Paraclostridium</taxon>
    </lineage>
</organism>
<protein>
    <submittedName>
        <fullName evidence="6">Plasmid stablization protein ParB</fullName>
    </submittedName>
</protein>
<name>A0A0M3DGG0_9FIRM</name>
<feature type="domain" description="ParB-like N-terminal" evidence="5">
    <location>
        <begin position="32"/>
        <end position="122"/>
    </location>
</feature>
<evidence type="ECO:0000313" key="6">
    <source>
        <dbReference type="EMBL" id="KKY01715.1"/>
    </source>
</evidence>
<dbReference type="Gene3D" id="1.10.10.2830">
    <property type="match status" value="1"/>
</dbReference>
<dbReference type="SMART" id="SM00470">
    <property type="entry name" value="ParB"/>
    <property type="match status" value="1"/>
</dbReference>
<dbReference type="GO" id="GO:0045881">
    <property type="term" value="P:positive regulation of sporulation resulting in formation of a cellular spore"/>
    <property type="evidence" value="ECO:0007669"/>
    <property type="project" value="TreeGrafter"/>
</dbReference>
<dbReference type="InterPro" id="IPR041468">
    <property type="entry name" value="HTH_ParB/Spo0J"/>
</dbReference>
<dbReference type="SUPFAM" id="SSF109709">
    <property type="entry name" value="KorB DNA-binding domain-like"/>
    <property type="match status" value="1"/>
</dbReference>
<keyword evidence="7" id="KW-1185">Reference proteome</keyword>
<keyword evidence="4" id="KW-0238">DNA-binding</keyword>
<keyword evidence="3" id="KW-0159">Chromosome partition</keyword>
<dbReference type="InterPro" id="IPR050336">
    <property type="entry name" value="Chromosome_partition/occlusion"/>
</dbReference>
<dbReference type="InterPro" id="IPR036086">
    <property type="entry name" value="ParB/Sulfiredoxin_sf"/>
</dbReference>
<dbReference type="InterPro" id="IPR057240">
    <property type="entry name" value="ParB_dimer_C"/>
</dbReference>
<dbReference type="RefSeq" id="WP_025161513.1">
    <property type="nucleotide sequence ID" value="NZ_LBBT01000154.1"/>
</dbReference>
<dbReference type="OrthoDB" id="9802051at2"/>
<dbReference type="InterPro" id="IPR004437">
    <property type="entry name" value="ParB/RepB/Spo0J"/>
</dbReference>
<comment type="caution">
    <text evidence="6">The sequence shown here is derived from an EMBL/GenBank/DDBJ whole genome shotgun (WGS) entry which is preliminary data.</text>
</comment>
<dbReference type="NCBIfam" id="TIGR00180">
    <property type="entry name" value="parB_part"/>
    <property type="match status" value="1"/>
</dbReference>
<evidence type="ECO:0000256" key="4">
    <source>
        <dbReference type="ARBA" id="ARBA00023125"/>
    </source>
</evidence>
<evidence type="ECO:0000256" key="2">
    <source>
        <dbReference type="ARBA" id="ARBA00006295"/>
    </source>
</evidence>
<dbReference type="EMBL" id="LBBT01000154">
    <property type="protein sequence ID" value="KKY01715.1"/>
    <property type="molecule type" value="Genomic_DNA"/>
</dbReference>
<dbReference type="Proteomes" id="UP000034407">
    <property type="component" value="Unassembled WGS sequence"/>
</dbReference>
<dbReference type="AlphaFoldDB" id="A0A0M3DGG0"/>
<evidence type="ECO:0000256" key="3">
    <source>
        <dbReference type="ARBA" id="ARBA00022829"/>
    </source>
</evidence>
<dbReference type="Pfam" id="PF02195">
    <property type="entry name" value="ParB_N"/>
    <property type="match status" value="1"/>
</dbReference>
<dbReference type="Pfam" id="PF17762">
    <property type="entry name" value="HTH_ParB"/>
    <property type="match status" value="1"/>
</dbReference>
<dbReference type="GO" id="GO:0007059">
    <property type="term" value="P:chromosome segregation"/>
    <property type="evidence" value="ECO:0007669"/>
    <property type="project" value="UniProtKB-KW"/>
</dbReference>
<dbReference type="FunFam" id="3.90.1530.30:FF:000001">
    <property type="entry name" value="Chromosome partitioning protein ParB"/>
    <property type="match status" value="1"/>
</dbReference>
<comment type="subcellular location">
    <subcellularLocation>
        <location evidence="1">Cytoplasm</location>
        <location evidence="1">Nucleoid</location>
    </subcellularLocation>
</comment>
<dbReference type="GO" id="GO:0009295">
    <property type="term" value="C:nucleoid"/>
    <property type="evidence" value="ECO:0007669"/>
    <property type="project" value="UniProtKB-SubCell"/>
</dbReference>
<evidence type="ECO:0000256" key="1">
    <source>
        <dbReference type="ARBA" id="ARBA00004453"/>
    </source>
</evidence>
<dbReference type="GO" id="GO:0003677">
    <property type="term" value="F:DNA binding"/>
    <property type="evidence" value="ECO:0007669"/>
    <property type="project" value="UniProtKB-KW"/>
</dbReference>
<dbReference type="SUPFAM" id="SSF110849">
    <property type="entry name" value="ParB/Sulfiredoxin"/>
    <property type="match status" value="1"/>
</dbReference>
<proteinExistence type="inferred from homology"/>
<dbReference type="InterPro" id="IPR003115">
    <property type="entry name" value="ParB_N"/>
</dbReference>
<dbReference type="Pfam" id="PF23552">
    <property type="entry name" value="ParB_C"/>
    <property type="match status" value="1"/>
</dbReference>
<comment type="similarity">
    <text evidence="2">Belongs to the ParB family.</text>
</comment>
<dbReference type="PANTHER" id="PTHR33375">
    <property type="entry name" value="CHROMOSOME-PARTITIONING PROTEIN PARB-RELATED"/>
    <property type="match status" value="1"/>
</dbReference>
<evidence type="ECO:0000313" key="7">
    <source>
        <dbReference type="Proteomes" id="UP000034407"/>
    </source>
</evidence>
<dbReference type="GO" id="GO:0005694">
    <property type="term" value="C:chromosome"/>
    <property type="evidence" value="ECO:0007669"/>
    <property type="project" value="TreeGrafter"/>
</dbReference>
<dbReference type="PANTHER" id="PTHR33375:SF1">
    <property type="entry name" value="CHROMOSOME-PARTITIONING PROTEIN PARB-RELATED"/>
    <property type="match status" value="1"/>
</dbReference>
<accession>A0A0M3DGG0</accession>
<gene>
    <name evidence="6" type="ORF">VN21_07255</name>
</gene>
<evidence type="ECO:0000259" key="5">
    <source>
        <dbReference type="SMART" id="SM00470"/>
    </source>
</evidence>
<reference evidence="6 7" key="1">
    <citation type="submission" date="2015-04" db="EMBL/GenBank/DDBJ databases">
        <title>Microcin producing Clostridium sp. JC272T.</title>
        <authorList>
            <person name="Jyothsna T."/>
            <person name="Sasikala C."/>
            <person name="Ramana C."/>
        </authorList>
    </citation>
    <scope>NUCLEOTIDE SEQUENCE [LARGE SCALE GENOMIC DNA]</scope>
    <source>
        <strain evidence="6 7">JC272</strain>
    </source>
</reference>
<dbReference type="CDD" id="cd16393">
    <property type="entry name" value="SPO0J_N"/>
    <property type="match status" value="1"/>
</dbReference>
<dbReference type="Gene3D" id="3.90.1530.30">
    <property type="match status" value="1"/>
</dbReference>